<gene>
    <name evidence="2" type="ORF">MERR_LOCUS6121</name>
</gene>
<evidence type="ECO:0000256" key="1">
    <source>
        <dbReference type="SAM" id="MobiDB-lite"/>
    </source>
</evidence>
<evidence type="ECO:0000313" key="2">
    <source>
        <dbReference type="EMBL" id="CAA7018886.1"/>
    </source>
</evidence>
<accession>A0A6D2HWE8</accession>
<feature type="compositionally biased region" description="Basic and acidic residues" evidence="1">
    <location>
        <begin position="41"/>
        <end position="60"/>
    </location>
</feature>
<name>A0A6D2HWE8_9BRAS</name>
<dbReference type="EMBL" id="CACVBM020000432">
    <property type="protein sequence ID" value="CAA7018886.1"/>
    <property type="molecule type" value="Genomic_DNA"/>
</dbReference>
<proteinExistence type="predicted"/>
<keyword evidence="3" id="KW-1185">Reference proteome</keyword>
<protein>
    <submittedName>
        <fullName evidence="2">Uncharacterized protein</fullName>
    </submittedName>
</protein>
<comment type="caution">
    <text evidence="2">The sequence shown here is derived from an EMBL/GenBank/DDBJ whole genome shotgun (WGS) entry which is preliminary data.</text>
</comment>
<reference evidence="2" key="1">
    <citation type="submission" date="2020-01" db="EMBL/GenBank/DDBJ databases">
        <authorList>
            <person name="Mishra B."/>
        </authorList>
    </citation>
    <scope>NUCLEOTIDE SEQUENCE [LARGE SCALE GENOMIC DNA]</scope>
</reference>
<feature type="region of interest" description="Disordered" evidence="1">
    <location>
        <begin position="1"/>
        <end position="80"/>
    </location>
</feature>
<evidence type="ECO:0000313" key="3">
    <source>
        <dbReference type="Proteomes" id="UP000467841"/>
    </source>
</evidence>
<dbReference type="Proteomes" id="UP000467841">
    <property type="component" value="Unassembled WGS sequence"/>
</dbReference>
<organism evidence="2 3">
    <name type="scientific">Microthlaspi erraticum</name>
    <dbReference type="NCBI Taxonomy" id="1685480"/>
    <lineage>
        <taxon>Eukaryota</taxon>
        <taxon>Viridiplantae</taxon>
        <taxon>Streptophyta</taxon>
        <taxon>Embryophyta</taxon>
        <taxon>Tracheophyta</taxon>
        <taxon>Spermatophyta</taxon>
        <taxon>Magnoliopsida</taxon>
        <taxon>eudicotyledons</taxon>
        <taxon>Gunneridae</taxon>
        <taxon>Pentapetalae</taxon>
        <taxon>rosids</taxon>
        <taxon>malvids</taxon>
        <taxon>Brassicales</taxon>
        <taxon>Brassicaceae</taxon>
        <taxon>Coluteocarpeae</taxon>
        <taxon>Microthlaspi</taxon>
    </lineage>
</organism>
<sequence>MRGRAHKLNQEAKSRTQPACFPQSIDHARQHCPTRGTSSRIRPERSTKLIHPADPDDRTYNHPAMIVPTVPKPDHDPIAG</sequence>
<dbReference type="AlphaFoldDB" id="A0A6D2HWE8"/>